<evidence type="ECO:0000313" key="2">
    <source>
        <dbReference type="Proteomes" id="UP000002383"/>
    </source>
</evidence>
<gene>
    <name evidence="1" type="ordered locus">Tgr7_0621</name>
</gene>
<dbReference type="HOGENOM" id="CLU_3141751_0_0_6"/>
<dbReference type="STRING" id="396588.Tgr7_0621"/>
<dbReference type="KEGG" id="tgr:Tgr7_0621"/>
<reference evidence="1 2" key="1">
    <citation type="journal article" date="2011" name="Stand. Genomic Sci.">
        <title>Complete genome sequence of 'Thioalkalivibrio sulfidophilus' HL-EbGr7.</title>
        <authorList>
            <person name="Muyzer G."/>
            <person name="Sorokin D.Y."/>
            <person name="Mavromatis K."/>
            <person name="Lapidus A."/>
            <person name="Clum A."/>
            <person name="Ivanova N."/>
            <person name="Pati A."/>
            <person name="d'Haeseleer P."/>
            <person name="Woyke T."/>
            <person name="Kyrpides N.C."/>
        </authorList>
    </citation>
    <scope>NUCLEOTIDE SEQUENCE [LARGE SCALE GENOMIC DNA]</scope>
    <source>
        <strain evidence="1 2">HL-EbGR7</strain>
    </source>
</reference>
<dbReference type="AlphaFoldDB" id="B8GLW2"/>
<dbReference type="Proteomes" id="UP000002383">
    <property type="component" value="Chromosome"/>
</dbReference>
<organism evidence="1 2">
    <name type="scientific">Thioalkalivibrio sulfidiphilus (strain HL-EbGR7)</name>
    <dbReference type="NCBI Taxonomy" id="396588"/>
    <lineage>
        <taxon>Bacteria</taxon>
        <taxon>Pseudomonadati</taxon>
        <taxon>Pseudomonadota</taxon>
        <taxon>Gammaproteobacteria</taxon>
        <taxon>Chromatiales</taxon>
        <taxon>Ectothiorhodospiraceae</taxon>
        <taxon>Thioalkalivibrio</taxon>
    </lineage>
</organism>
<accession>B8GLW2</accession>
<keyword evidence="2" id="KW-1185">Reference proteome</keyword>
<name>B8GLW2_THISH</name>
<dbReference type="EMBL" id="CP001339">
    <property type="protein sequence ID" value="ACL71715.1"/>
    <property type="molecule type" value="Genomic_DNA"/>
</dbReference>
<sequence length="49" mass="5481">MLIYTANKDHFIRDVLRNEYDDRILANMQARGLGGVSPAGRIAGSDFNK</sequence>
<protein>
    <submittedName>
        <fullName evidence="1">AAA ATPase</fullName>
    </submittedName>
</protein>
<evidence type="ECO:0000313" key="1">
    <source>
        <dbReference type="EMBL" id="ACL71715.1"/>
    </source>
</evidence>
<dbReference type="RefSeq" id="WP_012637203.1">
    <property type="nucleotide sequence ID" value="NC_011901.1"/>
</dbReference>
<proteinExistence type="predicted"/>